<sequence length="647" mass="72467">MVRENENGSNVHGDNDGWTWVFRMKNKHLHEQRQPINQKPYQNTNKPFTHEPNSTTFYFTNFPTNWNNTTMLEIFKRYGHAYDVYIAGKRNKEGKRFGFCRFSGIKDVTAFEKRLNTICIGTQKVRCNLAHHQRRPVTTHPTYSSLKPNTTPLGGFSKSKTSYVDILTGTRKQPLNVHLKLPPANTHCSTHSLFAELKSLVGASNTHHVLLDQGFDDFTIKYIGGLHLLIKFGDQETVDNALANNIITSHFNSIVPWNLQTRINNRLVWLSISGLPPQLWYPEPFTNIGELYGKVLIQEDCSPRQFNITTGKVCVLTERMDFIQESVKIPFLNETLCVRIVETDDSEGVGENPNETQKPGDGLTSCENSSDSDEDSDSGEGSDDLDVDSKNYLFGVKQRKDSCGPVAANTHSQDGSTSHTCEQANDKYTPFPMEEKVADSIPDTSTELSTNLHETHPTVSPHSQPNHLSPSPPMSPIKMPLDPKLNQTPEQPEITTQSKTNLPPKHYSRRRASSVPPTCHIPTHNSRKKRFSSLRLIDSLNGINGTHSRKNKKKNGKHLHNSQQVHHSPSSEAEPASQTDDISISDSLSKIRRCNVRILARPSPTNSSGSIEINNIIQLGNQIGFDMAGTEPELSHLINKGVTINKS</sequence>
<dbReference type="InterPro" id="IPR000504">
    <property type="entry name" value="RRM_dom"/>
</dbReference>
<feature type="compositionally biased region" description="Polar residues" evidence="2">
    <location>
        <begin position="561"/>
        <end position="579"/>
    </location>
</feature>
<dbReference type="InterPro" id="IPR012677">
    <property type="entry name" value="Nucleotide-bd_a/b_plait_sf"/>
</dbReference>
<dbReference type="SUPFAM" id="SSF54928">
    <property type="entry name" value="RNA-binding domain, RBD"/>
    <property type="match status" value="1"/>
</dbReference>
<evidence type="ECO:0000313" key="5">
    <source>
        <dbReference type="Proteomes" id="UP000245207"/>
    </source>
</evidence>
<accession>A0A2U1MH09</accession>
<dbReference type="SMART" id="SM00360">
    <property type="entry name" value="RRM"/>
    <property type="match status" value="1"/>
</dbReference>
<dbReference type="PANTHER" id="PTHR34427">
    <property type="entry name" value="DUF4283 DOMAIN PROTEIN"/>
    <property type="match status" value="1"/>
</dbReference>
<feature type="region of interest" description="Disordered" evidence="2">
    <location>
        <begin position="345"/>
        <end position="388"/>
    </location>
</feature>
<gene>
    <name evidence="4" type="ORF">CTI12_AA380530</name>
</gene>
<feature type="region of interest" description="Disordered" evidence="2">
    <location>
        <begin position="438"/>
        <end position="586"/>
    </location>
</feature>
<organism evidence="4 5">
    <name type="scientific">Artemisia annua</name>
    <name type="common">Sweet wormwood</name>
    <dbReference type="NCBI Taxonomy" id="35608"/>
    <lineage>
        <taxon>Eukaryota</taxon>
        <taxon>Viridiplantae</taxon>
        <taxon>Streptophyta</taxon>
        <taxon>Embryophyta</taxon>
        <taxon>Tracheophyta</taxon>
        <taxon>Spermatophyta</taxon>
        <taxon>Magnoliopsida</taxon>
        <taxon>eudicotyledons</taxon>
        <taxon>Gunneridae</taxon>
        <taxon>Pentapetalae</taxon>
        <taxon>asterids</taxon>
        <taxon>campanulids</taxon>
        <taxon>Asterales</taxon>
        <taxon>Asteraceae</taxon>
        <taxon>Asteroideae</taxon>
        <taxon>Anthemideae</taxon>
        <taxon>Artemisiinae</taxon>
        <taxon>Artemisia</taxon>
    </lineage>
</organism>
<evidence type="ECO:0000313" key="4">
    <source>
        <dbReference type="EMBL" id="PWA60502.1"/>
    </source>
</evidence>
<feature type="compositionally biased region" description="Polar residues" evidence="2">
    <location>
        <begin position="409"/>
        <end position="423"/>
    </location>
</feature>
<dbReference type="AlphaFoldDB" id="A0A2U1MH09"/>
<name>A0A2U1MH09_ARTAN</name>
<feature type="domain" description="RRM" evidence="3">
    <location>
        <begin position="55"/>
        <end position="132"/>
    </location>
</feature>
<dbReference type="PROSITE" id="PS50102">
    <property type="entry name" value="RRM"/>
    <property type="match status" value="1"/>
</dbReference>
<dbReference type="Proteomes" id="UP000245207">
    <property type="component" value="Unassembled WGS sequence"/>
</dbReference>
<dbReference type="PANTHER" id="PTHR34427:SF5">
    <property type="entry name" value="DUF4283 DOMAIN-CONTAINING PROTEIN"/>
    <property type="match status" value="1"/>
</dbReference>
<evidence type="ECO:0000259" key="3">
    <source>
        <dbReference type="PROSITE" id="PS50102"/>
    </source>
</evidence>
<evidence type="ECO:0000256" key="1">
    <source>
        <dbReference type="PROSITE-ProRule" id="PRU00176"/>
    </source>
</evidence>
<feature type="compositionally biased region" description="Basic residues" evidence="2">
    <location>
        <begin position="547"/>
        <end position="560"/>
    </location>
</feature>
<dbReference type="EMBL" id="PKPP01005338">
    <property type="protein sequence ID" value="PWA60502.1"/>
    <property type="molecule type" value="Genomic_DNA"/>
</dbReference>
<comment type="caution">
    <text evidence="4">The sequence shown here is derived from an EMBL/GenBank/DDBJ whole genome shotgun (WGS) entry which is preliminary data.</text>
</comment>
<feature type="region of interest" description="Disordered" evidence="2">
    <location>
        <begin position="403"/>
        <end position="426"/>
    </location>
</feature>
<feature type="compositionally biased region" description="Polar residues" evidence="2">
    <location>
        <begin position="442"/>
        <end position="468"/>
    </location>
</feature>
<dbReference type="OrthoDB" id="1722780at2759"/>
<keyword evidence="5" id="KW-1185">Reference proteome</keyword>
<dbReference type="CDD" id="cd00590">
    <property type="entry name" value="RRM_SF"/>
    <property type="match status" value="1"/>
</dbReference>
<dbReference type="InterPro" id="IPR035979">
    <property type="entry name" value="RBD_domain_sf"/>
</dbReference>
<dbReference type="GO" id="GO:0003723">
    <property type="term" value="F:RNA binding"/>
    <property type="evidence" value="ECO:0007669"/>
    <property type="project" value="UniProtKB-UniRule"/>
</dbReference>
<dbReference type="Gene3D" id="3.30.70.330">
    <property type="match status" value="1"/>
</dbReference>
<evidence type="ECO:0000256" key="2">
    <source>
        <dbReference type="SAM" id="MobiDB-lite"/>
    </source>
</evidence>
<feature type="compositionally biased region" description="Polar residues" evidence="2">
    <location>
        <begin position="485"/>
        <end position="501"/>
    </location>
</feature>
<feature type="compositionally biased region" description="Acidic residues" evidence="2">
    <location>
        <begin position="370"/>
        <end position="386"/>
    </location>
</feature>
<dbReference type="Pfam" id="PF00076">
    <property type="entry name" value="RRM_1"/>
    <property type="match status" value="1"/>
</dbReference>
<reference evidence="4 5" key="1">
    <citation type="journal article" date="2018" name="Mol. Plant">
        <title>The genome of Artemisia annua provides insight into the evolution of Asteraceae family and artemisinin biosynthesis.</title>
        <authorList>
            <person name="Shen Q."/>
            <person name="Zhang L."/>
            <person name="Liao Z."/>
            <person name="Wang S."/>
            <person name="Yan T."/>
            <person name="Shi P."/>
            <person name="Liu M."/>
            <person name="Fu X."/>
            <person name="Pan Q."/>
            <person name="Wang Y."/>
            <person name="Lv Z."/>
            <person name="Lu X."/>
            <person name="Zhang F."/>
            <person name="Jiang W."/>
            <person name="Ma Y."/>
            <person name="Chen M."/>
            <person name="Hao X."/>
            <person name="Li L."/>
            <person name="Tang Y."/>
            <person name="Lv G."/>
            <person name="Zhou Y."/>
            <person name="Sun X."/>
            <person name="Brodelius P.E."/>
            <person name="Rose J.K.C."/>
            <person name="Tang K."/>
        </authorList>
    </citation>
    <scope>NUCLEOTIDE SEQUENCE [LARGE SCALE GENOMIC DNA]</scope>
    <source>
        <strain evidence="5">cv. Huhao1</strain>
        <tissue evidence="4">Leaf</tissue>
    </source>
</reference>
<proteinExistence type="predicted"/>
<keyword evidence="1" id="KW-0694">RNA-binding</keyword>
<protein>
    <recommendedName>
        <fullName evidence="3">RRM domain-containing protein</fullName>
    </recommendedName>
</protein>